<evidence type="ECO:0000313" key="3">
    <source>
        <dbReference type="Proteomes" id="UP000234748"/>
    </source>
</evidence>
<name>A0A2N5MAK0_9BACI</name>
<gene>
    <name evidence="2" type="ORF">CUU66_02735</name>
</gene>
<feature type="region of interest" description="Disordered" evidence="1">
    <location>
        <begin position="24"/>
        <end position="46"/>
    </location>
</feature>
<evidence type="ECO:0000313" key="2">
    <source>
        <dbReference type="EMBL" id="PLT31398.1"/>
    </source>
</evidence>
<dbReference type="AlphaFoldDB" id="A0A2N5MAK0"/>
<proteinExistence type="predicted"/>
<protein>
    <submittedName>
        <fullName evidence="2">Uncharacterized protein</fullName>
    </submittedName>
</protein>
<keyword evidence="3" id="KW-1185">Reference proteome</keyword>
<comment type="caution">
    <text evidence="2">The sequence shown here is derived from an EMBL/GenBank/DDBJ whole genome shotgun (WGS) entry which is preliminary data.</text>
</comment>
<organism evidence="2 3">
    <name type="scientific">Peribacillus deserti</name>
    <dbReference type="NCBI Taxonomy" id="673318"/>
    <lineage>
        <taxon>Bacteria</taxon>
        <taxon>Bacillati</taxon>
        <taxon>Bacillota</taxon>
        <taxon>Bacilli</taxon>
        <taxon>Bacillales</taxon>
        <taxon>Bacillaceae</taxon>
        <taxon>Peribacillus</taxon>
    </lineage>
</organism>
<dbReference type="Proteomes" id="UP000234748">
    <property type="component" value="Unassembled WGS sequence"/>
</dbReference>
<evidence type="ECO:0000256" key="1">
    <source>
        <dbReference type="SAM" id="MobiDB-lite"/>
    </source>
</evidence>
<accession>A0A2N5MAK0</accession>
<sequence length="84" mass="10086">MVTFKELFLKRTVMKKPVLKRKWLESQTPERDKKSGRERPLLPFDGERPMTEVSVRSWTDRQKSGKRCLHTHLLEFLPPRECFS</sequence>
<dbReference type="EMBL" id="PGUY01000008">
    <property type="protein sequence ID" value="PLT31398.1"/>
    <property type="molecule type" value="Genomic_DNA"/>
</dbReference>
<reference evidence="2 3" key="1">
    <citation type="submission" date="2017-11" db="EMBL/GenBank/DDBJ databases">
        <title>Comparitive Functional Genomics of Dry Heat Resistant strains isolated from the Viking Spacecraft.</title>
        <authorList>
            <person name="Seuylemezian A."/>
            <person name="Cooper K."/>
            <person name="Vaishampayan P."/>
        </authorList>
    </citation>
    <scope>NUCLEOTIDE SEQUENCE [LARGE SCALE GENOMIC DNA]</scope>
    <source>
        <strain evidence="2 3">V1-29</strain>
    </source>
</reference>